<dbReference type="Proteomes" id="UP000800981">
    <property type="component" value="Unassembled WGS sequence"/>
</dbReference>
<dbReference type="Pfam" id="PF11477">
    <property type="entry name" value="PM0188"/>
    <property type="match status" value="1"/>
</dbReference>
<feature type="compositionally biased region" description="Basic and acidic residues" evidence="1">
    <location>
        <begin position="1"/>
        <end position="10"/>
    </location>
</feature>
<sequence length="410" mass="44949">MAAPVAERRTAAVPAPRAGARPAARRSGEQVLKLYVDSTTLSLVSQVADFVACADDPDVFKIATWLRLPLTAEQLEGCNAHHVPQVAAVSGEFVAAVARLVTARRFDRIEIHANQHHAAKSITPLLRELCLLVPGARERVSLDLYDDGSIGVLERETLKQQRDPVRQVAAAAADLRRAVLAREPMLWGIAQSYAWHHLFPTTYHLLRRDVLLRDEPGRLLHGYLEPYAADMRFDTLIGLSRRQTERYLGLFGIDAAQREQLESVARDPDGLLFTGSAVWEDADDDELAATQLNAIRMLRADGRIPAGARLAFKGHPANTNHHAELAAALGDDVLTMPSQAPLELLHMLGLLPASYGGVLSTSQFTLPVDRLRFVLSTRPERRPARGAALPQLMVEAGVLPPELLLPVLAR</sequence>
<reference evidence="2 3" key="1">
    <citation type="submission" date="2020-03" db="EMBL/GenBank/DDBJ databases">
        <title>Two novel Motilibacter sp.</title>
        <authorList>
            <person name="Liu S."/>
        </authorList>
    </citation>
    <scope>NUCLEOTIDE SEQUENCE [LARGE SCALE GENOMIC DNA]</scope>
    <source>
        <strain evidence="2 3">E257</strain>
    </source>
</reference>
<evidence type="ECO:0000313" key="2">
    <source>
        <dbReference type="EMBL" id="NHC16194.1"/>
    </source>
</evidence>
<keyword evidence="3" id="KW-1185">Reference proteome</keyword>
<feature type="region of interest" description="Disordered" evidence="1">
    <location>
        <begin position="1"/>
        <end position="24"/>
    </location>
</feature>
<gene>
    <name evidence="2" type="ORF">G9H71_20620</name>
</gene>
<evidence type="ECO:0000313" key="3">
    <source>
        <dbReference type="Proteomes" id="UP000800981"/>
    </source>
</evidence>
<protein>
    <submittedName>
        <fullName evidence="2">Uncharacterized protein</fullName>
    </submittedName>
</protein>
<organism evidence="2 3">
    <name type="scientific">Motilibacter deserti</name>
    <dbReference type="NCBI Taxonomy" id="2714956"/>
    <lineage>
        <taxon>Bacteria</taxon>
        <taxon>Bacillati</taxon>
        <taxon>Actinomycetota</taxon>
        <taxon>Actinomycetes</taxon>
        <taxon>Motilibacterales</taxon>
        <taxon>Motilibacteraceae</taxon>
        <taxon>Motilibacter</taxon>
    </lineage>
</organism>
<feature type="compositionally biased region" description="Low complexity" evidence="1">
    <location>
        <begin position="11"/>
        <end position="22"/>
    </location>
</feature>
<dbReference type="SUPFAM" id="SSF53756">
    <property type="entry name" value="UDP-Glycosyltransferase/glycogen phosphorylase"/>
    <property type="match status" value="1"/>
</dbReference>
<dbReference type="RefSeq" id="WP_331273158.1">
    <property type="nucleotide sequence ID" value="NZ_JAANNP010000106.1"/>
</dbReference>
<dbReference type="InterPro" id="IPR021574">
    <property type="entry name" value="PM0188"/>
</dbReference>
<comment type="caution">
    <text evidence="2">The sequence shown here is derived from an EMBL/GenBank/DDBJ whole genome shotgun (WGS) entry which is preliminary data.</text>
</comment>
<evidence type="ECO:0000256" key="1">
    <source>
        <dbReference type="SAM" id="MobiDB-lite"/>
    </source>
</evidence>
<dbReference type="InterPro" id="IPR043078">
    <property type="entry name" value="Sialyltransferase_N"/>
</dbReference>
<dbReference type="Gene3D" id="3.40.50.11120">
    <property type="entry name" value="Sialyltransferase, N-terminal GT-B Rossman nucleotide-binding domain"/>
    <property type="match status" value="1"/>
</dbReference>
<dbReference type="EMBL" id="JAANNP010000106">
    <property type="protein sequence ID" value="NHC16194.1"/>
    <property type="molecule type" value="Genomic_DNA"/>
</dbReference>
<proteinExistence type="predicted"/>
<name>A0ABX0H2B9_9ACTN</name>
<accession>A0ABX0H2B9</accession>
<dbReference type="Gene3D" id="3.40.50.11110">
    <property type="entry name" value="Sialyltransferase, C-terminal GT-B Rossman nucleotide-binding domain"/>
    <property type="match status" value="1"/>
</dbReference>